<reference evidence="8" key="1">
    <citation type="submission" date="2016-04" db="EMBL/GenBank/DDBJ databases">
        <authorList>
            <person name="Evans L.H."/>
            <person name="Alamgir A."/>
            <person name="Owens N."/>
            <person name="Weber N.D."/>
            <person name="Virtaneva K."/>
            <person name="Barbian K."/>
            <person name="Babar A."/>
            <person name="Rosenke K."/>
        </authorList>
    </citation>
    <scope>NUCLEOTIDE SEQUENCE [LARGE SCALE GENOMIC DNA]</scope>
    <source>
        <strain evidence="8">CBS 101.48</strain>
    </source>
</reference>
<dbReference type="OrthoDB" id="1695362at2759"/>
<dbReference type="EMBL" id="LT554318">
    <property type="protein sequence ID" value="SAM03943.1"/>
    <property type="molecule type" value="Genomic_DNA"/>
</dbReference>
<protein>
    <recommendedName>
        <fullName evidence="7">Nudix hydrolase domain-containing protein</fullName>
    </recommendedName>
</protein>
<dbReference type="Proteomes" id="UP000078561">
    <property type="component" value="Unassembled WGS sequence"/>
</dbReference>
<dbReference type="OMA" id="DAGHEYA"/>
<evidence type="ECO:0000313" key="8">
    <source>
        <dbReference type="EMBL" id="SAM03943.1"/>
    </source>
</evidence>
<evidence type="ECO:0000256" key="4">
    <source>
        <dbReference type="ARBA" id="ARBA00022801"/>
    </source>
</evidence>
<gene>
    <name evidence="8" type="primary">ABSGL_09799.1 scaffold 11641</name>
</gene>
<keyword evidence="4" id="KW-0378">Hydrolase</keyword>
<evidence type="ECO:0000313" key="9">
    <source>
        <dbReference type="Proteomes" id="UP000078561"/>
    </source>
</evidence>
<evidence type="ECO:0000256" key="6">
    <source>
        <dbReference type="ARBA" id="ARBA00023211"/>
    </source>
</evidence>
<dbReference type="PANTHER" id="PTHR12318">
    <property type="entry name" value="TESTOSTERONE-REGULATED PROTEIN RP2"/>
    <property type="match status" value="1"/>
</dbReference>
<sequence>MNLPPLLYTVTPRFMSTSTQLHIRPSATLIVAAPIPSNTQKQDQCDYRILMLKRNGKSSFVHAHVFPGGVVDQNDDEAHWKKVLPSTLPRTQDMLTHKICAIRETFEESGLLLTTPAAHTVPELDTEIWRHKVHNDASQFKHMCELYKLQPAVDRLVPFANWITPAFEKKRFNTLFFLTVLHQTVDEEHKETVKVSADGRETVQMDWFNPREALDNYDQKKIVLFPPQWYALRCMNEISQHKDLAANVGVGALRTTSGDPITIRPQLHNSDDGDNSNYAKYLAYPGDESYSTLGEDVRSDFVQIPQAKKGDRHRLYFKDRMQEVSLERSRSVTELVKSSL</sequence>
<dbReference type="Gene3D" id="3.90.79.10">
    <property type="entry name" value="Nucleoside Triphosphate Pyrophosphohydrolase"/>
    <property type="match status" value="1"/>
</dbReference>
<dbReference type="PANTHER" id="PTHR12318:SF0">
    <property type="entry name" value="ACYL-COENZYME A DIPHOSPHATASE NUDT19"/>
    <property type="match status" value="1"/>
</dbReference>
<evidence type="ECO:0000259" key="7">
    <source>
        <dbReference type="PROSITE" id="PS51462"/>
    </source>
</evidence>
<organism evidence="8">
    <name type="scientific">Absidia glauca</name>
    <name type="common">Pin mould</name>
    <dbReference type="NCBI Taxonomy" id="4829"/>
    <lineage>
        <taxon>Eukaryota</taxon>
        <taxon>Fungi</taxon>
        <taxon>Fungi incertae sedis</taxon>
        <taxon>Mucoromycota</taxon>
        <taxon>Mucoromycotina</taxon>
        <taxon>Mucoromycetes</taxon>
        <taxon>Mucorales</taxon>
        <taxon>Cunninghamellaceae</taxon>
        <taxon>Absidia</taxon>
    </lineage>
</organism>
<dbReference type="InterPro" id="IPR015797">
    <property type="entry name" value="NUDIX_hydrolase-like_dom_sf"/>
</dbReference>
<evidence type="ECO:0000256" key="2">
    <source>
        <dbReference type="ARBA" id="ARBA00001946"/>
    </source>
</evidence>
<dbReference type="GO" id="GO:0005739">
    <property type="term" value="C:mitochondrion"/>
    <property type="evidence" value="ECO:0007669"/>
    <property type="project" value="TreeGrafter"/>
</dbReference>
<name>A0A163K3F0_ABSGL</name>
<dbReference type="InterPro" id="IPR039121">
    <property type="entry name" value="NUDT19"/>
</dbReference>
<dbReference type="CDD" id="cd18870">
    <property type="entry name" value="NUDIX_AcylCoAdiphos_Nudt19"/>
    <property type="match status" value="1"/>
</dbReference>
<accession>A0A163K3F0</accession>
<comment type="cofactor">
    <cofactor evidence="2">
        <name>Mg(2+)</name>
        <dbReference type="ChEBI" id="CHEBI:18420"/>
    </cofactor>
</comment>
<keyword evidence="9" id="KW-1185">Reference proteome</keyword>
<keyword evidence="3" id="KW-0479">Metal-binding</keyword>
<evidence type="ECO:0000256" key="1">
    <source>
        <dbReference type="ARBA" id="ARBA00001936"/>
    </source>
</evidence>
<feature type="domain" description="Nudix hydrolase" evidence="7">
    <location>
        <begin position="22"/>
        <end position="231"/>
    </location>
</feature>
<proteinExistence type="predicted"/>
<dbReference type="GO" id="GO:0046872">
    <property type="term" value="F:metal ion binding"/>
    <property type="evidence" value="ECO:0007669"/>
    <property type="project" value="UniProtKB-KW"/>
</dbReference>
<dbReference type="InterPro" id="IPR000086">
    <property type="entry name" value="NUDIX_hydrolase_dom"/>
</dbReference>
<dbReference type="InParanoid" id="A0A163K3F0"/>
<dbReference type="SUPFAM" id="SSF55811">
    <property type="entry name" value="Nudix"/>
    <property type="match status" value="1"/>
</dbReference>
<dbReference type="PROSITE" id="PS51462">
    <property type="entry name" value="NUDIX"/>
    <property type="match status" value="1"/>
</dbReference>
<keyword evidence="5" id="KW-0460">Magnesium</keyword>
<keyword evidence="6" id="KW-0464">Manganese</keyword>
<evidence type="ECO:0000256" key="5">
    <source>
        <dbReference type="ARBA" id="ARBA00022842"/>
    </source>
</evidence>
<dbReference type="GO" id="GO:0016818">
    <property type="term" value="F:hydrolase activity, acting on acid anhydrides, in phosphorus-containing anhydrides"/>
    <property type="evidence" value="ECO:0007669"/>
    <property type="project" value="InterPro"/>
</dbReference>
<dbReference type="STRING" id="4829.A0A163K3F0"/>
<dbReference type="AlphaFoldDB" id="A0A163K3F0"/>
<comment type="cofactor">
    <cofactor evidence="1">
        <name>Mn(2+)</name>
        <dbReference type="ChEBI" id="CHEBI:29035"/>
    </cofactor>
</comment>
<evidence type="ECO:0000256" key="3">
    <source>
        <dbReference type="ARBA" id="ARBA00022723"/>
    </source>
</evidence>